<dbReference type="PROSITE" id="PS01066">
    <property type="entry name" value="UPP_SYNTHASE"/>
    <property type="match status" value="1"/>
</dbReference>
<evidence type="ECO:0000256" key="1">
    <source>
        <dbReference type="ARBA" id="ARBA00022679"/>
    </source>
</evidence>
<reference evidence="4" key="1">
    <citation type="journal article" date="2021" name="Open Biol.">
        <title>Shared evolutionary footprints suggest mitochondrial oxidative damage underlies multiple complex I losses in fungi.</title>
        <authorList>
            <person name="Schikora-Tamarit M.A."/>
            <person name="Marcet-Houben M."/>
            <person name="Nosek J."/>
            <person name="Gabaldon T."/>
        </authorList>
    </citation>
    <scope>NUCLEOTIDE SEQUENCE</scope>
    <source>
        <strain evidence="4">CBS6341</strain>
    </source>
</reference>
<dbReference type="HAMAP" id="MF_01139">
    <property type="entry name" value="ISPT"/>
    <property type="match status" value="1"/>
</dbReference>
<dbReference type="Gene3D" id="3.40.1180.10">
    <property type="entry name" value="Decaprenyl diphosphate synthase-like"/>
    <property type="match status" value="1"/>
</dbReference>
<dbReference type="GO" id="GO:0016020">
    <property type="term" value="C:membrane"/>
    <property type="evidence" value="ECO:0007669"/>
    <property type="project" value="TreeGrafter"/>
</dbReference>
<dbReference type="GO" id="GO:0005783">
    <property type="term" value="C:endoplasmic reticulum"/>
    <property type="evidence" value="ECO:0007669"/>
    <property type="project" value="TreeGrafter"/>
</dbReference>
<sequence>MGLYNLAINTLSNSKIGQYLYGKSNILITNILKTGYIPQHVAFIMDGNRRFAKTQNLKVSQGHEAGSKSLLKIIETCYDLEIKHVTIYAFSIENFNRSEDEVENIFKILLEKLSFLIENQDYEYSKFIQIKIIGNKSLIPIETLTKFELIEKKSFENSNTDNNPPPLVLNVCFVYTSRDEISHSIGETLQDVIDQNLSIDQINSQIISNNFYFDPNTPSVDLLIRTSGHTRLSDFLIWQVNESNSKIEFLNMYWPDFNQFDYYKLLLKLGFNKLIQDIKNPKSIWELISNKQPKLIEIFEHFLKFNNYNDFEKINNQDWNVDLKKLQPPPPLVSILGEKS</sequence>
<keyword evidence="5" id="KW-1185">Reference proteome</keyword>
<evidence type="ECO:0000256" key="2">
    <source>
        <dbReference type="ARBA" id="ARBA00022842"/>
    </source>
</evidence>
<dbReference type="SUPFAM" id="SSF64005">
    <property type="entry name" value="Undecaprenyl diphosphate synthase"/>
    <property type="match status" value="1"/>
</dbReference>
<dbReference type="GO" id="GO:1904423">
    <property type="term" value="C:dehydrodolichyl diphosphate synthase complex"/>
    <property type="evidence" value="ECO:0007669"/>
    <property type="project" value="TreeGrafter"/>
</dbReference>
<dbReference type="InterPro" id="IPR018520">
    <property type="entry name" value="UPP_synth-like_CS"/>
</dbReference>
<dbReference type="GO" id="GO:0016094">
    <property type="term" value="P:polyprenol biosynthetic process"/>
    <property type="evidence" value="ECO:0007669"/>
    <property type="project" value="TreeGrafter"/>
</dbReference>
<name>A0A9P8PYB8_9ASCO</name>
<evidence type="ECO:0000313" key="5">
    <source>
        <dbReference type="Proteomes" id="UP000769528"/>
    </source>
</evidence>
<dbReference type="Pfam" id="PF01255">
    <property type="entry name" value="Prenyltransf"/>
    <property type="match status" value="1"/>
</dbReference>
<dbReference type="EC" id="2.5.1.-" evidence="3"/>
<evidence type="ECO:0000256" key="3">
    <source>
        <dbReference type="RuleBase" id="RU363018"/>
    </source>
</evidence>
<reference evidence="4" key="2">
    <citation type="submission" date="2021-01" db="EMBL/GenBank/DDBJ databases">
        <authorList>
            <person name="Schikora-Tamarit M.A."/>
        </authorList>
    </citation>
    <scope>NUCLEOTIDE SEQUENCE</scope>
    <source>
        <strain evidence="4">CBS6341</strain>
    </source>
</reference>
<gene>
    <name evidence="4" type="ORF">WICMUC_000247</name>
</gene>
<organism evidence="4 5">
    <name type="scientific">Wickerhamomyces mucosus</name>
    <dbReference type="NCBI Taxonomy" id="1378264"/>
    <lineage>
        <taxon>Eukaryota</taxon>
        <taxon>Fungi</taxon>
        <taxon>Dikarya</taxon>
        <taxon>Ascomycota</taxon>
        <taxon>Saccharomycotina</taxon>
        <taxon>Saccharomycetes</taxon>
        <taxon>Phaffomycetales</taxon>
        <taxon>Wickerhamomycetaceae</taxon>
        <taxon>Wickerhamomyces</taxon>
    </lineage>
</organism>
<keyword evidence="1 3" id="KW-0808">Transferase</keyword>
<proteinExistence type="inferred from homology"/>
<dbReference type="InterPro" id="IPR001441">
    <property type="entry name" value="UPP_synth-like"/>
</dbReference>
<dbReference type="PANTHER" id="PTHR10291:SF2">
    <property type="entry name" value="DEHYDRODOLICHYL DIPHOSPHATE SYNTHASE COMPLEX SUBUNIT SRT1"/>
    <property type="match status" value="1"/>
</dbReference>
<dbReference type="FunFam" id="3.40.1180.10:FF:000005">
    <property type="entry name" value="Alkyl transferase"/>
    <property type="match status" value="1"/>
</dbReference>
<keyword evidence="2" id="KW-0460">Magnesium</keyword>
<comment type="similarity">
    <text evidence="3">Belongs to the UPP synthase family.</text>
</comment>
<dbReference type="PANTHER" id="PTHR10291">
    <property type="entry name" value="DEHYDRODOLICHYL DIPHOSPHATE SYNTHASE FAMILY MEMBER"/>
    <property type="match status" value="1"/>
</dbReference>
<dbReference type="CDD" id="cd00475">
    <property type="entry name" value="Cis_IPPS"/>
    <property type="match status" value="1"/>
</dbReference>
<dbReference type="InterPro" id="IPR036424">
    <property type="entry name" value="UPP_synth-like_sf"/>
</dbReference>
<dbReference type="GO" id="GO:0005811">
    <property type="term" value="C:lipid droplet"/>
    <property type="evidence" value="ECO:0007669"/>
    <property type="project" value="TreeGrafter"/>
</dbReference>
<dbReference type="OrthoDB" id="4173905at2759"/>
<comment type="caution">
    <text evidence="4">The sequence shown here is derived from an EMBL/GenBank/DDBJ whole genome shotgun (WGS) entry which is preliminary data.</text>
</comment>
<dbReference type="EMBL" id="JAEUBF010000094">
    <property type="protein sequence ID" value="KAH3680573.1"/>
    <property type="molecule type" value="Genomic_DNA"/>
</dbReference>
<dbReference type="Proteomes" id="UP000769528">
    <property type="component" value="Unassembled WGS sequence"/>
</dbReference>
<evidence type="ECO:0000313" key="4">
    <source>
        <dbReference type="EMBL" id="KAH3680573.1"/>
    </source>
</evidence>
<dbReference type="AlphaFoldDB" id="A0A9P8PYB8"/>
<dbReference type="NCBIfam" id="TIGR00055">
    <property type="entry name" value="uppS"/>
    <property type="match status" value="1"/>
</dbReference>
<accession>A0A9P8PYB8</accession>
<dbReference type="GO" id="GO:0045547">
    <property type="term" value="F:ditrans,polycis-polyprenyl diphosphate synthase [(2E,6E)-farnesyl diphosphate specific] activity"/>
    <property type="evidence" value="ECO:0007669"/>
    <property type="project" value="TreeGrafter"/>
</dbReference>
<protein>
    <recommendedName>
        <fullName evidence="3">Alkyl transferase</fullName>
        <ecNumber evidence="3">2.5.1.-</ecNumber>
    </recommendedName>
</protein>